<dbReference type="GO" id="GO:0004035">
    <property type="term" value="F:alkaline phosphatase activity"/>
    <property type="evidence" value="ECO:0007669"/>
    <property type="project" value="UniProtKB-EC"/>
</dbReference>
<evidence type="ECO:0000256" key="19">
    <source>
        <dbReference type="SAM" id="SignalP"/>
    </source>
</evidence>
<feature type="binding site" evidence="15">
    <location>
        <position position="179"/>
    </location>
    <ligand>
        <name>Mg(2+)</name>
        <dbReference type="ChEBI" id="CHEBI:18420"/>
    </ligand>
</feature>
<keyword evidence="19" id="KW-0732">Signal</keyword>
<feature type="binding site" evidence="15">
    <location>
        <position position="66"/>
    </location>
    <ligand>
        <name>Mg(2+)</name>
        <dbReference type="ChEBI" id="CHEBI:18420"/>
    </ligand>
</feature>
<protein>
    <recommendedName>
        <fullName evidence="3 17">Alkaline phosphatase</fullName>
        <ecNumber evidence="3 17">3.1.3.1</ecNumber>
    </recommendedName>
</protein>
<keyword evidence="7 15" id="KW-0479">Metal-binding</keyword>
<keyword evidence="11" id="KW-0472">Membrane</keyword>
<dbReference type="Pfam" id="PF00245">
    <property type="entry name" value="Alk_phosphatase"/>
    <property type="match status" value="1"/>
</dbReference>
<dbReference type="PRINTS" id="PR00113">
    <property type="entry name" value="ALKPHPHTASE"/>
</dbReference>
<evidence type="ECO:0000256" key="9">
    <source>
        <dbReference type="ARBA" id="ARBA00022833"/>
    </source>
</evidence>
<dbReference type="InterPro" id="IPR018299">
    <property type="entry name" value="Alkaline_phosphatase_AS"/>
</dbReference>
<dbReference type="AlphaFoldDB" id="A0AAW0TCH3"/>
<evidence type="ECO:0000256" key="4">
    <source>
        <dbReference type="ARBA" id="ARBA00022475"/>
    </source>
</evidence>
<evidence type="ECO:0000313" key="21">
    <source>
        <dbReference type="Proteomes" id="UP001487740"/>
    </source>
</evidence>
<evidence type="ECO:0000256" key="16">
    <source>
        <dbReference type="RuleBase" id="RU003946"/>
    </source>
</evidence>
<dbReference type="Gene3D" id="3.40.720.10">
    <property type="entry name" value="Alkaline Phosphatase, subunit A"/>
    <property type="match status" value="1"/>
</dbReference>
<feature type="binding site" evidence="15">
    <location>
        <position position="335"/>
    </location>
    <ligand>
        <name>Zn(2+)</name>
        <dbReference type="ChEBI" id="CHEBI:29105"/>
        <label>2</label>
    </ligand>
</feature>
<evidence type="ECO:0000256" key="13">
    <source>
        <dbReference type="ARBA" id="ARBA00023288"/>
    </source>
</evidence>
<feature type="region of interest" description="Disordered" evidence="18">
    <location>
        <begin position="575"/>
        <end position="606"/>
    </location>
</feature>
<keyword evidence="5" id="KW-0597">Phosphoprotein</keyword>
<evidence type="ECO:0000256" key="15">
    <source>
        <dbReference type="PIRSR" id="PIRSR601952-2"/>
    </source>
</evidence>
<accession>A0AAW0TCH3</accession>
<evidence type="ECO:0000256" key="14">
    <source>
        <dbReference type="PIRSR" id="PIRSR601952-1"/>
    </source>
</evidence>
<keyword evidence="4" id="KW-1003">Cell membrane</keyword>
<evidence type="ECO:0000256" key="6">
    <source>
        <dbReference type="ARBA" id="ARBA00022622"/>
    </source>
</evidence>
<organism evidence="20 21">
    <name type="scientific">Scylla paramamosain</name>
    <name type="common">Mud crab</name>
    <dbReference type="NCBI Taxonomy" id="85552"/>
    <lineage>
        <taxon>Eukaryota</taxon>
        <taxon>Metazoa</taxon>
        <taxon>Ecdysozoa</taxon>
        <taxon>Arthropoda</taxon>
        <taxon>Crustacea</taxon>
        <taxon>Multicrustacea</taxon>
        <taxon>Malacostraca</taxon>
        <taxon>Eumalacostraca</taxon>
        <taxon>Eucarida</taxon>
        <taxon>Decapoda</taxon>
        <taxon>Pleocyemata</taxon>
        <taxon>Brachyura</taxon>
        <taxon>Eubrachyura</taxon>
        <taxon>Portunoidea</taxon>
        <taxon>Portunidae</taxon>
        <taxon>Portuninae</taxon>
        <taxon>Scylla</taxon>
    </lineage>
</organism>
<reference evidence="20 21" key="1">
    <citation type="submission" date="2023-03" db="EMBL/GenBank/DDBJ databases">
        <title>High-quality genome of Scylla paramamosain provides insights in environmental adaptation.</title>
        <authorList>
            <person name="Zhang L."/>
        </authorList>
    </citation>
    <scope>NUCLEOTIDE SEQUENCE [LARGE SCALE GENOMIC DNA]</scope>
    <source>
        <strain evidence="20">LZ_2023a</strain>
        <tissue evidence="20">Muscle</tissue>
    </source>
</reference>
<evidence type="ECO:0000256" key="12">
    <source>
        <dbReference type="ARBA" id="ARBA00023180"/>
    </source>
</evidence>
<feature type="active site" description="Phosphoserine intermediate" evidence="14">
    <location>
        <position position="116"/>
    </location>
</feature>
<comment type="similarity">
    <text evidence="2 16">Belongs to the alkaline phosphatase family.</text>
</comment>
<dbReference type="FunFam" id="3.40.720.10:FF:000008">
    <property type="entry name" value="Alkaline phosphatase"/>
    <property type="match status" value="1"/>
</dbReference>
<evidence type="ECO:0000313" key="20">
    <source>
        <dbReference type="EMBL" id="KAK8384377.1"/>
    </source>
</evidence>
<dbReference type="Proteomes" id="UP001487740">
    <property type="component" value="Unassembled WGS sequence"/>
</dbReference>
<evidence type="ECO:0000256" key="2">
    <source>
        <dbReference type="ARBA" id="ARBA00005984"/>
    </source>
</evidence>
<dbReference type="SMART" id="SM00098">
    <property type="entry name" value="alkPPc"/>
    <property type="match status" value="1"/>
</dbReference>
<feature type="compositionally biased region" description="Acidic residues" evidence="18">
    <location>
        <begin position="589"/>
        <end position="600"/>
    </location>
</feature>
<evidence type="ECO:0000256" key="5">
    <source>
        <dbReference type="ARBA" id="ARBA00022553"/>
    </source>
</evidence>
<feature type="region of interest" description="Disordered" evidence="18">
    <location>
        <begin position="509"/>
        <end position="542"/>
    </location>
</feature>
<evidence type="ECO:0000256" key="8">
    <source>
        <dbReference type="ARBA" id="ARBA00022801"/>
    </source>
</evidence>
<feature type="binding site" evidence="15">
    <location>
        <position position="373"/>
    </location>
    <ligand>
        <name>Zn(2+)</name>
        <dbReference type="ChEBI" id="CHEBI:29105"/>
        <label>2</label>
    </ligand>
</feature>
<keyword evidence="12" id="KW-0325">Glycoprotein</keyword>
<dbReference type="CDD" id="cd16012">
    <property type="entry name" value="ALP"/>
    <property type="match status" value="1"/>
</dbReference>
<feature type="binding site" evidence="15">
    <location>
        <position position="326"/>
    </location>
    <ligand>
        <name>Mg(2+)</name>
        <dbReference type="ChEBI" id="CHEBI:18420"/>
    </ligand>
</feature>
<comment type="cofactor">
    <cofactor evidence="15">
        <name>Mg(2+)</name>
        <dbReference type="ChEBI" id="CHEBI:18420"/>
    </cofactor>
    <text evidence="15">Binds 1 Mg(2+) ion.</text>
</comment>
<keyword evidence="8 17" id="KW-0378">Hydrolase</keyword>
<dbReference type="InterPro" id="IPR017850">
    <property type="entry name" value="Alkaline_phosphatase_core_sf"/>
</dbReference>
<comment type="subcellular location">
    <subcellularLocation>
        <location evidence="1">Cell membrane</location>
        <topology evidence="1">Lipid-anchor</topology>
        <topology evidence="1">GPI-anchor</topology>
    </subcellularLocation>
</comment>
<keyword evidence="6" id="KW-0336">GPI-anchor</keyword>
<dbReference type="GO" id="GO:0005886">
    <property type="term" value="C:plasma membrane"/>
    <property type="evidence" value="ECO:0007669"/>
    <property type="project" value="UniProtKB-SubCell"/>
</dbReference>
<sequence>MHSLLVVMGVVCALVVPSGQVVYPSPNPQETETSFWMDHGRRELTEALQQTPNNNKAKNVILFLGDGMGITAMTAGRILKGQKKGVSGEEENLVWDRFSNMGLLKTYNLDRQVPDSAATATAFLSGVKGNYLTVGVNGKVKSKDCAASLKKENQVSTILKWAQEAGKDTGVVTTAQVTHATPAALYAHSPYRYWQCDSKLKAEGPNALACKDIALQLVEDEPGRSMKVVMGGGRQEMGAGIDPEATKKCERSDGRNLVKEWQQDKASQGKTSAYVTTTGDLKKLNAEGTDYIMGLFGDIHVPYEDMVKVAVRRLKRSDNGFFLMVEGGRIDHGMHHGKPRRALEELVAMEEAVRETLEEVDLQETLVVVTADHSHVMTMNGYPDRGNDIFGVTINEEDVSDHLPYTTLMFTTGEGFNYTWNGTEVIRRNLTGVDTTHKDFVPLAAVPTYPGSETHGGEDVAVYANGPMAHLFHRVHEQTYVAHVMAYASCIGPYTDCNRPFNDHRTRYKHVHHRDHDNDDDDDDERKRKGRKGYGKGSDGYNGAPALKSGGLVVLWCCVMLNKVIMWKTLKDLHPVGRTGVPQPRQEYPEEEEEEEEEEEKGGRVI</sequence>
<comment type="cofactor">
    <cofactor evidence="15">
        <name>Zn(2+)</name>
        <dbReference type="ChEBI" id="CHEBI:29105"/>
    </cofactor>
    <text evidence="15">Binds 2 Zn(2+) ions.</text>
</comment>
<keyword evidence="10 15" id="KW-0460">Magnesium</keyword>
<feature type="binding site" evidence="15">
    <location>
        <position position="455"/>
    </location>
    <ligand>
        <name>Zn(2+)</name>
        <dbReference type="ChEBI" id="CHEBI:29105"/>
        <label>2</label>
    </ligand>
</feature>
<keyword evidence="21" id="KW-1185">Reference proteome</keyword>
<dbReference type="PANTHER" id="PTHR11596">
    <property type="entry name" value="ALKALINE PHOSPHATASE"/>
    <property type="match status" value="1"/>
</dbReference>
<dbReference type="GO" id="GO:0098552">
    <property type="term" value="C:side of membrane"/>
    <property type="evidence" value="ECO:0007669"/>
    <property type="project" value="UniProtKB-KW"/>
</dbReference>
<evidence type="ECO:0000256" key="11">
    <source>
        <dbReference type="ARBA" id="ARBA00023136"/>
    </source>
</evidence>
<evidence type="ECO:0000256" key="17">
    <source>
        <dbReference type="RuleBase" id="RU003947"/>
    </source>
</evidence>
<dbReference type="PANTHER" id="PTHR11596:SF5">
    <property type="entry name" value="ALKALINE PHOSPHATASE"/>
    <property type="match status" value="1"/>
</dbReference>
<feature type="binding site" evidence="15">
    <location>
        <position position="331"/>
    </location>
    <ligand>
        <name>Zn(2+)</name>
        <dbReference type="ChEBI" id="CHEBI:29105"/>
        <label>2</label>
    </ligand>
</feature>
<keyword evidence="9 15" id="KW-0862">Zinc</keyword>
<evidence type="ECO:0000256" key="7">
    <source>
        <dbReference type="ARBA" id="ARBA00022723"/>
    </source>
</evidence>
<name>A0AAW0TCH3_SCYPA</name>
<evidence type="ECO:0000256" key="3">
    <source>
        <dbReference type="ARBA" id="ARBA00012647"/>
    </source>
</evidence>
<evidence type="ECO:0000256" key="1">
    <source>
        <dbReference type="ARBA" id="ARBA00004609"/>
    </source>
</evidence>
<dbReference type="SUPFAM" id="SSF53649">
    <property type="entry name" value="Alkaline phosphatase-like"/>
    <property type="match status" value="1"/>
</dbReference>
<feature type="signal peptide" evidence="19">
    <location>
        <begin position="1"/>
        <end position="19"/>
    </location>
</feature>
<feature type="binding site" evidence="15">
    <location>
        <position position="66"/>
    </location>
    <ligand>
        <name>Zn(2+)</name>
        <dbReference type="ChEBI" id="CHEBI:29105"/>
        <label>2</label>
    </ligand>
</feature>
<feature type="binding site" evidence="15">
    <location>
        <position position="181"/>
    </location>
    <ligand>
        <name>Mg(2+)</name>
        <dbReference type="ChEBI" id="CHEBI:18420"/>
    </ligand>
</feature>
<dbReference type="PROSITE" id="PS00123">
    <property type="entry name" value="ALKALINE_PHOSPHATASE"/>
    <property type="match status" value="1"/>
</dbReference>
<dbReference type="EMBL" id="JARAKH010000035">
    <property type="protein sequence ID" value="KAK8384377.1"/>
    <property type="molecule type" value="Genomic_DNA"/>
</dbReference>
<keyword evidence="13" id="KW-0449">Lipoprotein</keyword>
<feature type="binding site" evidence="15">
    <location>
        <position position="372"/>
    </location>
    <ligand>
        <name>Zn(2+)</name>
        <dbReference type="ChEBI" id="CHEBI:29105"/>
        <label>2</label>
    </ligand>
</feature>
<dbReference type="InterPro" id="IPR001952">
    <property type="entry name" value="Alkaline_phosphatase"/>
</dbReference>
<comment type="caution">
    <text evidence="20">The sequence shown here is derived from an EMBL/GenBank/DDBJ whole genome shotgun (WGS) entry which is preliminary data.</text>
</comment>
<evidence type="ECO:0000256" key="18">
    <source>
        <dbReference type="SAM" id="MobiDB-lite"/>
    </source>
</evidence>
<dbReference type="GO" id="GO:0046872">
    <property type="term" value="F:metal ion binding"/>
    <property type="evidence" value="ECO:0007669"/>
    <property type="project" value="UniProtKB-KW"/>
</dbReference>
<proteinExistence type="inferred from homology"/>
<feature type="chain" id="PRO_5043833349" description="Alkaline phosphatase" evidence="19">
    <location>
        <begin position="20"/>
        <end position="606"/>
    </location>
</feature>
<comment type="catalytic activity">
    <reaction evidence="17">
        <text>a phosphate monoester + H2O = an alcohol + phosphate</text>
        <dbReference type="Rhea" id="RHEA:15017"/>
        <dbReference type="ChEBI" id="CHEBI:15377"/>
        <dbReference type="ChEBI" id="CHEBI:30879"/>
        <dbReference type="ChEBI" id="CHEBI:43474"/>
        <dbReference type="ChEBI" id="CHEBI:67140"/>
        <dbReference type="EC" id="3.1.3.1"/>
    </reaction>
</comment>
<evidence type="ECO:0000256" key="10">
    <source>
        <dbReference type="ARBA" id="ARBA00022842"/>
    </source>
</evidence>
<gene>
    <name evidence="20" type="ORF">O3P69_009285</name>
</gene>
<dbReference type="EC" id="3.1.3.1" evidence="3 17"/>